<name>A0A010YPP7_9ACTN</name>
<dbReference type="PANTHER" id="PTHR34989:SF1">
    <property type="entry name" value="PROTEIN HDED"/>
    <property type="match status" value="1"/>
</dbReference>
<evidence type="ECO:0000256" key="1">
    <source>
        <dbReference type="SAM" id="Phobius"/>
    </source>
</evidence>
<dbReference type="HOGENOM" id="CLU_091585_5_2_11"/>
<dbReference type="EMBL" id="JFBT01000001">
    <property type="protein sequence ID" value="EXG82160.1"/>
    <property type="molecule type" value="Genomic_DNA"/>
</dbReference>
<feature type="transmembrane region" description="Helical" evidence="1">
    <location>
        <begin position="103"/>
        <end position="123"/>
    </location>
</feature>
<dbReference type="InterPro" id="IPR052712">
    <property type="entry name" value="Acid_resist_chaperone_HdeD"/>
</dbReference>
<comment type="caution">
    <text evidence="2">The sequence shown here is derived from an EMBL/GenBank/DDBJ whole genome shotgun (WGS) entry which is preliminary data.</text>
</comment>
<evidence type="ECO:0008006" key="4">
    <source>
        <dbReference type="Google" id="ProtNLM"/>
    </source>
</evidence>
<dbReference type="PATRIC" id="fig|927661.3.peg.3262"/>
<keyword evidence="1" id="KW-1133">Transmembrane helix</keyword>
<feature type="transmembrane region" description="Helical" evidence="1">
    <location>
        <begin position="135"/>
        <end position="154"/>
    </location>
</feature>
<protein>
    <recommendedName>
        <fullName evidence="4">HdeD family acid-resistance protein</fullName>
    </recommendedName>
</protein>
<feature type="transmembrane region" description="Helical" evidence="1">
    <location>
        <begin position="12"/>
        <end position="29"/>
    </location>
</feature>
<dbReference type="OrthoDB" id="3823166at2"/>
<accession>A0A010YPP7</accession>
<dbReference type="PANTHER" id="PTHR34989">
    <property type="entry name" value="PROTEIN HDED"/>
    <property type="match status" value="1"/>
</dbReference>
<feature type="transmembrane region" description="Helical" evidence="1">
    <location>
        <begin position="160"/>
        <end position="182"/>
    </location>
</feature>
<dbReference type="GO" id="GO:0005886">
    <property type="term" value="C:plasma membrane"/>
    <property type="evidence" value="ECO:0007669"/>
    <property type="project" value="TreeGrafter"/>
</dbReference>
<feature type="transmembrane region" description="Helical" evidence="1">
    <location>
        <begin position="35"/>
        <end position="57"/>
    </location>
</feature>
<dbReference type="RefSeq" id="WP_035851768.1">
    <property type="nucleotide sequence ID" value="NZ_KK073874.1"/>
</dbReference>
<dbReference type="Pfam" id="PF03729">
    <property type="entry name" value="DUF308"/>
    <property type="match status" value="2"/>
</dbReference>
<dbReference type="InterPro" id="IPR005325">
    <property type="entry name" value="DUF308_memb"/>
</dbReference>
<organism evidence="2 3">
    <name type="scientific">Cryptosporangium arvum DSM 44712</name>
    <dbReference type="NCBI Taxonomy" id="927661"/>
    <lineage>
        <taxon>Bacteria</taxon>
        <taxon>Bacillati</taxon>
        <taxon>Actinomycetota</taxon>
        <taxon>Actinomycetes</taxon>
        <taxon>Cryptosporangiales</taxon>
        <taxon>Cryptosporangiaceae</taxon>
        <taxon>Cryptosporangium</taxon>
    </lineage>
</organism>
<feature type="transmembrane region" description="Helical" evidence="1">
    <location>
        <begin position="78"/>
        <end position="97"/>
    </location>
</feature>
<keyword evidence="1" id="KW-0472">Membrane</keyword>
<dbReference type="Proteomes" id="UP000021053">
    <property type="component" value="Unassembled WGS sequence"/>
</dbReference>
<evidence type="ECO:0000313" key="2">
    <source>
        <dbReference type="EMBL" id="EXG82160.1"/>
    </source>
</evidence>
<evidence type="ECO:0000313" key="3">
    <source>
        <dbReference type="Proteomes" id="UP000021053"/>
    </source>
</evidence>
<gene>
    <name evidence="2" type="ORF">CryarDRAFT_3305</name>
</gene>
<keyword evidence="1" id="KW-0812">Transmembrane</keyword>
<keyword evidence="3" id="KW-1185">Reference proteome</keyword>
<proteinExistence type="predicted"/>
<reference evidence="2 3" key="1">
    <citation type="submission" date="2013-07" db="EMBL/GenBank/DDBJ databases">
        <authorList>
            <consortium name="DOE Joint Genome Institute"/>
            <person name="Eisen J."/>
            <person name="Huntemann M."/>
            <person name="Han J."/>
            <person name="Chen A."/>
            <person name="Kyrpides N."/>
            <person name="Mavromatis K."/>
            <person name="Markowitz V."/>
            <person name="Palaniappan K."/>
            <person name="Ivanova N."/>
            <person name="Schaumberg A."/>
            <person name="Pati A."/>
            <person name="Liolios K."/>
            <person name="Nordberg H.P."/>
            <person name="Cantor M.N."/>
            <person name="Hua S.X."/>
            <person name="Woyke T."/>
        </authorList>
    </citation>
    <scope>NUCLEOTIDE SEQUENCE [LARGE SCALE GENOMIC DNA]</scope>
    <source>
        <strain evidence="2 3">DSM 44712</strain>
    </source>
</reference>
<sequence>MLETLSRQWWAVALRGVAAVLFGVLALVWPEITVFALVIAFGAYALVDGVFTLITAFGDQTGERSGDRDGRRTPGRRAWLLARGIAGVLAGVIALIWPGITALALLWVIAVWAVVTGLLEIVAAFHLRKEMRREWLLALSGALSVLFGVLLIVWPTAGVLTLVVLIGVAAIAFGVTLLMLGLRLRQMGRPDPAATGHHRRPATT</sequence>
<dbReference type="AlphaFoldDB" id="A0A010YPP7"/>